<dbReference type="PANTHER" id="PTHR43649:SF12">
    <property type="entry name" value="DIACETYLCHITOBIOSE BINDING PROTEIN DASA"/>
    <property type="match status" value="1"/>
</dbReference>
<sequence>MEDIKLKKGTGILFIMAVLFISSLLYLRYWDQDVLRVGIFYGSNWEVPGTVHYEILDKAMKKFKSKYPNIKVEYEKGILSNDYSEWLSEQILKGAEPDVYLVLDEDFHTLASLGALKNLDGVINVDKEFKKEAFYSSVYKAGQYEDSQYALPMECNPTLMFVNKTLLQKEGIKVPDNDWTWDDFYRICEKMAKDSDGDGQIDQFGYYDYTWLQAVYSNGISPFNKKGTSSNFLDERFSQSLEFVKRLEETNRNYQVTSNDFDLGKVAFRPFTFSDYRTYMPYPWRIKKYSSFEWTCIRMPAGPSGDNRSEMSALMAGMSSRTGKKQAAWDFIKMLTTDEDIQSLIYEDTSAASVLKSVNTSKSTMNLLNKDTPGDSIIDMSLLDTVIDTGVIPYRFKDYTEAYEKTDNLIKGYVNEKDDSSTFLFQMKNQIDEILKK</sequence>
<evidence type="ECO:0000313" key="2">
    <source>
        <dbReference type="EMBL" id="SOB71094.1"/>
    </source>
</evidence>
<dbReference type="KEGG" id="ehl:EHLA_0329"/>
<dbReference type="Proteomes" id="UP000217549">
    <property type="component" value="Chromosome I"/>
</dbReference>
<keyword evidence="3" id="KW-1185">Reference proteome</keyword>
<name>A0A285PNC8_9FIRM</name>
<evidence type="ECO:0000256" key="1">
    <source>
        <dbReference type="SAM" id="Phobius"/>
    </source>
</evidence>
<dbReference type="PANTHER" id="PTHR43649">
    <property type="entry name" value="ARABINOSE-BINDING PROTEIN-RELATED"/>
    <property type="match status" value="1"/>
</dbReference>
<dbReference type="InterPro" id="IPR050490">
    <property type="entry name" value="Bact_solute-bd_prot1"/>
</dbReference>
<reference evidence="3" key="1">
    <citation type="submission" date="2017-09" db="EMBL/GenBank/DDBJ databases">
        <authorList>
            <person name="Shetty A S."/>
        </authorList>
    </citation>
    <scope>NUCLEOTIDE SEQUENCE [LARGE SCALE GENOMIC DNA]</scope>
</reference>
<evidence type="ECO:0000313" key="3">
    <source>
        <dbReference type="Proteomes" id="UP000217549"/>
    </source>
</evidence>
<organism evidence="2 3">
    <name type="scientific">Anaerobutyricum hallii</name>
    <dbReference type="NCBI Taxonomy" id="39488"/>
    <lineage>
        <taxon>Bacteria</taxon>
        <taxon>Bacillati</taxon>
        <taxon>Bacillota</taxon>
        <taxon>Clostridia</taxon>
        <taxon>Lachnospirales</taxon>
        <taxon>Lachnospiraceae</taxon>
        <taxon>Anaerobutyricum</taxon>
    </lineage>
</organism>
<dbReference type="RefSeq" id="WP_096239068.1">
    <property type="nucleotide sequence ID" value="NZ_LT907978.1"/>
</dbReference>
<gene>
    <name evidence="2" type="ORF">EHLA_0329</name>
</gene>
<dbReference type="EMBL" id="LT907978">
    <property type="protein sequence ID" value="SOB71094.1"/>
    <property type="molecule type" value="Genomic_DNA"/>
</dbReference>
<dbReference type="InterPro" id="IPR006059">
    <property type="entry name" value="SBP"/>
</dbReference>
<feature type="transmembrane region" description="Helical" evidence="1">
    <location>
        <begin position="12"/>
        <end position="30"/>
    </location>
</feature>
<keyword evidence="1" id="KW-0812">Transmembrane</keyword>
<dbReference type="Pfam" id="PF01547">
    <property type="entry name" value="SBP_bac_1"/>
    <property type="match status" value="1"/>
</dbReference>
<accession>A0A285PNC8</accession>
<dbReference type="SUPFAM" id="SSF53850">
    <property type="entry name" value="Periplasmic binding protein-like II"/>
    <property type="match status" value="1"/>
</dbReference>
<proteinExistence type="predicted"/>
<dbReference type="AlphaFoldDB" id="A0A285PNC8"/>
<dbReference type="Gene3D" id="3.40.190.10">
    <property type="entry name" value="Periplasmic binding protein-like II"/>
    <property type="match status" value="1"/>
</dbReference>
<protein>
    <submittedName>
        <fullName evidence="2">Solute-binding family 1</fullName>
    </submittedName>
</protein>
<keyword evidence="1" id="KW-1133">Transmembrane helix</keyword>
<dbReference type="STRING" id="39488.ERS852450_01064"/>
<keyword evidence="1" id="KW-0472">Membrane</keyword>